<evidence type="ECO:0000313" key="4">
    <source>
        <dbReference type="Proteomes" id="UP000041314"/>
    </source>
</evidence>
<dbReference type="Proteomes" id="UP000039541">
    <property type="component" value="Unassembled WGS sequence"/>
</dbReference>
<evidence type="ECO:0000313" key="2">
    <source>
        <dbReference type="EMBL" id="CNU98366.1"/>
    </source>
</evidence>
<evidence type="ECO:0000313" key="3">
    <source>
        <dbReference type="Proteomes" id="UP000039541"/>
    </source>
</evidence>
<evidence type="ECO:0000313" key="1">
    <source>
        <dbReference type="EMBL" id="CNU77494.1"/>
    </source>
</evidence>
<sequence length="96" mass="11056">MIGKHINTLRRRPRPVDHQRYLQMTLRPVEAIFFRRQRYAASCGNDHDSIVEFTGLSQRVQNPIDLRIHVAGGTGVTLNKIFLVTVINVSTVKRYP</sequence>
<dbReference type="EMBL" id="CQPC01000072">
    <property type="protein sequence ID" value="CNU98366.1"/>
    <property type="molecule type" value="Genomic_DNA"/>
</dbReference>
<name>A0A655E1B1_SALET</name>
<organism evidence="2 3">
    <name type="scientific">Salmonella enterica subsp. enterica serovar Bovismorbificans</name>
    <dbReference type="NCBI Taxonomy" id="58097"/>
    <lineage>
        <taxon>Bacteria</taxon>
        <taxon>Pseudomonadati</taxon>
        <taxon>Pseudomonadota</taxon>
        <taxon>Gammaproteobacteria</taxon>
        <taxon>Enterobacterales</taxon>
        <taxon>Enterobacteriaceae</taxon>
        <taxon>Salmonella</taxon>
    </lineage>
</organism>
<dbReference type="Proteomes" id="UP000041314">
    <property type="component" value="Unassembled WGS sequence"/>
</dbReference>
<proteinExistence type="predicted"/>
<accession>A0A655E1B1</accession>
<gene>
    <name evidence="1" type="ORF">ERS008198_03533</name>
    <name evidence="2" type="ORF">ERS008202_04007</name>
</gene>
<protein>
    <submittedName>
        <fullName evidence="2">Uncharacterized protein</fullName>
    </submittedName>
</protein>
<reference evidence="3 4" key="1">
    <citation type="submission" date="2015-03" db="EMBL/GenBank/DDBJ databases">
        <authorList>
            <consortium name="Pathogen Informatics"/>
        </authorList>
    </citation>
    <scope>NUCLEOTIDE SEQUENCE [LARGE SCALE GENOMIC DNA]</scope>
    <source>
        <strain evidence="2 3">3476</strain>
        <strain evidence="1 4">A1104</strain>
    </source>
</reference>
<dbReference type="EMBL" id="CQPA01000035">
    <property type="protein sequence ID" value="CNU77494.1"/>
    <property type="molecule type" value="Genomic_DNA"/>
</dbReference>
<dbReference type="AlphaFoldDB" id="A0A655E1B1"/>